<dbReference type="InterPro" id="IPR002324">
    <property type="entry name" value="Cyt_c_ID"/>
</dbReference>
<dbReference type="Pfam" id="PF00034">
    <property type="entry name" value="Cytochrom_C"/>
    <property type="match status" value="1"/>
</dbReference>
<evidence type="ECO:0000256" key="8">
    <source>
        <dbReference type="SAM" id="SignalP"/>
    </source>
</evidence>
<accession>A0A844B540</accession>
<keyword evidence="3 6" id="KW-0479">Metal-binding</keyword>
<protein>
    <submittedName>
        <fullName evidence="10">C-type cytochrome</fullName>
    </submittedName>
</protein>
<dbReference type="InterPro" id="IPR036909">
    <property type="entry name" value="Cyt_c-like_dom_sf"/>
</dbReference>
<dbReference type="PROSITE" id="PS51007">
    <property type="entry name" value="CYTC"/>
    <property type="match status" value="2"/>
</dbReference>
<evidence type="ECO:0000313" key="10">
    <source>
        <dbReference type="EMBL" id="MRD46416.1"/>
    </source>
</evidence>
<reference evidence="10 11" key="1">
    <citation type="submission" date="2019-11" db="EMBL/GenBank/DDBJ databases">
        <title>Caenimonas koreensis gen. nov., sp. nov., isolated from activated sludge.</title>
        <authorList>
            <person name="Seung H.R."/>
        </authorList>
    </citation>
    <scope>NUCLEOTIDE SEQUENCE [LARGE SCALE GENOMIC DNA]</scope>
    <source>
        <strain evidence="10 11">EMB320</strain>
    </source>
</reference>
<feature type="binding site" description="covalent" evidence="6">
    <location>
        <position position="301"/>
    </location>
    <ligand>
        <name>heme c</name>
        <dbReference type="ChEBI" id="CHEBI:61717"/>
    </ligand>
</feature>
<keyword evidence="4" id="KW-0249">Electron transport</keyword>
<feature type="signal peptide" evidence="8">
    <location>
        <begin position="1"/>
        <end position="26"/>
    </location>
</feature>
<evidence type="ECO:0000256" key="2">
    <source>
        <dbReference type="ARBA" id="ARBA00022617"/>
    </source>
</evidence>
<feature type="binding site" description="covalent" evidence="6">
    <location>
        <position position="350"/>
    </location>
    <ligand>
        <name>heme c</name>
        <dbReference type="ChEBI" id="CHEBI:61717"/>
    </ligand>
</feature>
<evidence type="ECO:0000313" key="11">
    <source>
        <dbReference type="Proteomes" id="UP000487350"/>
    </source>
</evidence>
<keyword evidence="8" id="KW-0732">Signal</keyword>
<evidence type="ECO:0000256" key="4">
    <source>
        <dbReference type="ARBA" id="ARBA00022982"/>
    </source>
</evidence>
<comment type="caution">
    <text evidence="10">The sequence shown here is derived from an EMBL/GenBank/DDBJ whole genome shotgun (WGS) entry which is preliminary data.</text>
</comment>
<organism evidence="10 11">
    <name type="scientific">Caenimonas koreensis DSM 17982</name>
    <dbReference type="NCBI Taxonomy" id="1121255"/>
    <lineage>
        <taxon>Bacteria</taxon>
        <taxon>Pseudomonadati</taxon>
        <taxon>Pseudomonadota</taxon>
        <taxon>Betaproteobacteria</taxon>
        <taxon>Burkholderiales</taxon>
        <taxon>Comamonadaceae</taxon>
        <taxon>Caenimonas</taxon>
    </lineage>
</organism>
<evidence type="ECO:0000256" key="1">
    <source>
        <dbReference type="ARBA" id="ARBA00022448"/>
    </source>
</evidence>
<keyword evidence="2 6" id="KW-0349">Heme</keyword>
<dbReference type="PANTHER" id="PTHR35008:SF8">
    <property type="entry name" value="ALCOHOL DEHYDROGENASE CYTOCHROME C SUBUNIT"/>
    <property type="match status" value="1"/>
</dbReference>
<dbReference type="AlphaFoldDB" id="A0A844B540"/>
<evidence type="ECO:0000256" key="3">
    <source>
        <dbReference type="ARBA" id="ARBA00022723"/>
    </source>
</evidence>
<dbReference type="OrthoDB" id="9811281at2"/>
<dbReference type="GO" id="GO:0005506">
    <property type="term" value="F:iron ion binding"/>
    <property type="evidence" value="ECO:0007669"/>
    <property type="project" value="InterPro"/>
</dbReference>
<proteinExistence type="predicted"/>
<feature type="chain" id="PRO_5032855287" evidence="8">
    <location>
        <begin position="27"/>
        <end position="373"/>
    </location>
</feature>
<feature type="region of interest" description="Disordered" evidence="7">
    <location>
        <begin position="230"/>
        <end position="260"/>
    </location>
</feature>
<sequence>MSSCRETFSRVAAAVVVALAGHSAMAQTAFAGIGRVATPQEVAAWDIDVRPDFKGLPKGSGSVAKGQEVWEGKCASCHGVFGESNEVFSPLVGGTTKDDVKTGRVARLNDSSFPGRTTLMKVATVSTLWDYINRAMPWNAPKSLSHEEVYAVTAYLLNMGGVIADGFTLSDANIADVQKLLPNRNGMTTNHGLWPGKGMGNGSKPDVHALACMKDCIAEPKVASFMPDFARNNHGDLSQQQRGVGPQRGADTTRPPAATPAAAAAAVAAVAAGPAPAAATARPAGDNASAAALALAQRYTCTACHGTDKKIVGPGFREIAAKYASRSDAETYLAAKIKSGGQGIWGPIPMPAQTLPEADAKTIAQWLAAGAKK</sequence>
<feature type="binding site" description="covalent" evidence="6">
    <location>
        <position position="305"/>
    </location>
    <ligand>
        <name>heme c</name>
        <dbReference type="ChEBI" id="CHEBI:61717"/>
    </ligand>
</feature>
<evidence type="ECO:0000256" key="5">
    <source>
        <dbReference type="ARBA" id="ARBA00023004"/>
    </source>
</evidence>
<feature type="domain" description="Cytochrome c" evidence="9">
    <location>
        <begin position="285"/>
        <end position="371"/>
    </location>
</feature>
<dbReference type="InterPro" id="IPR051459">
    <property type="entry name" value="Cytochrome_c-type_DH"/>
</dbReference>
<gene>
    <name evidence="10" type="ORF">GHT07_03960</name>
</gene>
<evidence type="ECO:0000259" key="9">
    <source>
        <dbReference type="PROSITE" id="PS51007"/>
    </source>
</evidence>
<name>A0A844B540_9BURK</name>
<evidence type="ECO:0000256" key="7">
    <source>
        <dbReference type="SAM" id="MobiDB-lite"/>
    </source>
</evidence>
<dbReference type="SUPFAM" id="SSF46626">
    <property type="entry name" value="Cytochrome c"/>
    <property type="match status" value="2"/>
</dbReference>
<dbReference type="EMBL" id="WJBU01000003">
    <property type="protein sequence ID" value="MRD46416.1"/>
    <property type="molecule type" value="Genomic_DNA"/>
</dbReference>
<feature type="domain" description="Cytochrome c" evidence="9">
    <location>
        <begin position="61"/>
        <end position="160"/>
    </location>
</feature>
<feature type="compositionally biased region" description="Low complexity" evidence="7">
    <location>
        <begin position="250"/>
        <end position="260"/>
    </location>
</feature>
<keyword evidence="11" id="KW-1185">Reference proteome</keyword>
<dbReference type="Pfam" id="PF13442">
    <property type="entry name" value="Cytochrome_CBB3"/>
    <property type="match status" value="1"/>
</dbReference>
<dbReference type="InterPro" id="IPR009056">
    <property type="entry name" value="Cyt_c-like_dom"/>
</dbReference>
<dbReference type="Proteomes" id="UP000487350">
    <property type="component" value="Unassembled WGS sequence"/>
</dbReference>
<comment type="PTM">
    <text evidence="6">Binds 1 heme c group covalently per subunit.</text>
</comment>
<dbReference type="Gene3D" id="1.10.760.10">
    <property type="entry name" value="Cytochrome c-like domain"/>
    <property type="match status" value="2"/>
</dbReference>
<dbReference type="PRINTS" id="PR00606">
    <property type="entry name" value="CYTCHROMECID"/>
</dbReference>
<dbReference type="PANTHER" id="PTHR35008">
    <property type="entry name" value="BLL4482 PROTEIN-RELATED"/>
    <property type="match status" value="1"/>
</dbReference>
<dbReference type="GO" id="GO:0009055">
    <property type="term" value="F:electron transfer activity"/>
    <property type="evidence" value="ECO:0007669"/>
    <property type="project" value="InterPro"/>
</dbReference>
<keyword evidence="1" id="KW-0813">Transport</keyword>
<keyword evidence="5 6" id="KW-0408">Iron</keyword>
<evidence type="ECO:0000256" key="6">
    <source>
        <dbReference type="PIRSR" id="PIRSR602324-1"/>
    </source>
</evidence>
<dbReference type="RefSeq" id="WP_153583763.1">
    <property type="nucleotide sequence ID" value="NZ_WJBU01000003.1"/>
</dbReference>
<dbReference type="GO" id="GO:0020037">
    <property type="term" value="F:heme binding"/>
    <property type="evidence" value="ECO:0007669"/>
    <property type="project" value="InterPro"/>
</dbReference>